<reference evidence="1" key="1">
    <citation type="submission" date="2021-10" db="EMBL/GenBank/DDBJ databases">
        <title>Psilocybe cubensis genome.</title>
        <authorList>
            <person name="Mckernan K.J."/>
            <person name="Crawford S."/>
            <person name="Trippe A."/>
            <person name="Kane L.T."/>
            <person name="Mclaughlin S."/>
        </authorList>
    </citation>
    <scope>NUCLEOTIDE SEQUENCE</scope>
    <source>
        <strain evidence="1">MGC-MH-2018</strain>
    </source>
</reference>
<evidence type="ECO:0000313" key="2">
    <source>
        <dbReference type="Proteomes" id="UP000664032"/>
    </source>
</evidence>
<organism evidence="1 2">
    <name type="scientific">Psilocybe cubensis</name>
    <name type="common">Psychedelic mushroom</name>
    <name type="synonym">Stropharia cubensis</name>
    <dbReference type="NCBI Taxonomy" id="181762"/>
    <lineage>
        <taxon>Eukaryota</taxon>
        <taxon>Fungi</taxon>
        <taxon>Dikarya</taxon>
        <taxon>Basidiomycota</taxon>
        <taxon>Agaricomycotina</taxon>
        <taxon>Agaricomycetes</taxon>
        <taxon>Agaricomycetidae</taxon>
        <taxon>Agaricales</taxon>
        <taxon>Agaricineae</taxon>
        <taxon>Strophariaceae</taxon>
        <taxon>Psilocybe</taxon>
    </lineage>
</organism>
<proteinExistence type="predicted"/>
<name>A0ACB8GG40_PSICU</name>
<protein>
    <submittedName>
        <fullName evidence="1">Galacturan 1,4-alpha-galacturonidase A</fullName>
    </submittedName>
</protein>
<sequence length="432" mass="47474">MTALSAYWPIFFLIFSLYAYSPVFAKPQPSRNCVLRPLGHGRDDTNQVEEAIARCGQFGTTTFEEGSYNITRKMTWNLVSSKVDLKGFLSFPPDIQFWLDANNTYRVVFIQNQASWFVVTGSDFEIDAHNTGGIQGNGQPWWSFFATRTREDGDGRPISLTVFKAIRATIKNFRIESPPFWSSAIVESTDVVVDGMFINATNQDSMFFGQNIVPNTDGTDTYRSDRISLLNWDVTCGDDCLALKGNSTNIVARNITCRGGTGVAIGSLGQYIGLNDFVLNVDMEDIRMFRLDPKIQPIMVNGVYFKSWDGSVNGSPPTGGGGAGGLVNNLTVRNMYIDGVDTPVHILQNNLGMSGDAPSILKFEGLRFENWSGTANTNTIVDFECSPAVGCNDITFQNFDVKPPLGQPPRLICQNTSGIRGLFAPCNSTGLP</sequence>
<evidence type="ECO:0000313" key="1">
    <source>
        <dbReference type="EMBL" id="KAH9474648.1"/>
    </source>
</evidence>
<keyword evidence="2" id="KW-1185">Reference proteome</keyword>
<gene>
    <name evidence="1" type="ORF">JR316_0013112</name>
</gene>
<accession>A0ACB8GG40</accession>
<dbReference type="Proteomes" id="UP000664032">
    <property type="component" value="Unassembled WGS sequence"/>
</dbReference>
<comment type="caution">
    <text evidence="1">The sequence shown here is derived from an EMBL/GenBank/DDBJ whole genome shotgun (WGS) entry which is preliminary data.</text>
</comment>
<dbReference type="EMBL" id="JAFIQS020000013">
    <property type="protein sequence ID" value="KAH9474648.1"/>
    <property type="molecule type" value="Genomic_DNA"/>
</dbReference>